<dbReference type="RefSeq" id="WP_072282633.1">
    <property type="nucleotide sequence ID" value="NZ_CP015519.1"/>
</dbReference>
<dbReference type="InterPro" id="IPR017665">
    <property type="entry name" value="Guanylate_kinase"/>
</dbReference>
<comment type="subcellular location">
    <subcellularLocation>
        <location evidence="9">Cytoplasm</location>
    </subcellularLocation>
</comment>
<proteinExistence type="inferred from homology"/>
<keyword evidence="12" id="KW-1185">Reference proteome</keyword>
<dbReference type="EMBL" id="CP015519">
    <property type="protein sequence ID" value="APG26673.1"/>
    <property type="molecule type" value="Genomic_DNA"/>
</dbReference>
<comment type="similarity">
    <text evidence="1 9">Belongs to the guanylate kinase family.</text>
</comment>
<sequence length="205" mass="22851">MQHRGNLFVVSAPSGAGKTSLCKAVIDILPNLRHSVSHTTRSPRTGEVDGQDYHFVSNAQFDAMVADGAFVEWALVHGNRYGTAVASLEQVRDAGCDLLLEIDCQGAAQLKERCPDAIFIFILPPSLQELESRLKGRQTDTPEVIAQRLLNARDEMREMFWYDYLVINDEFDLASQQLQAILLASGCRTEVLKAQVQVLFEELDL</sequence>
<dbReference type="EC" id="2.7.4.8" evidence="2 9"/>
<dbReference type="GO" id="GO:0005829">
    <property type="term" value="C:cytosol"/>
    <property type="evidence" value="ECO:0007669"/>
    <property type="project" value="TreeGrafter"/>
</dbReference>
<evidence type="ECO:0000256" key="3">
    <source>
        <dbReference type="ARBA" id="ARBA00016296"/>
    </source>
</evidence>
<name>A0A1L3GL54_9BACT</name>
<feature type="binding site" evidence="9">
    <location>
        <begin position="12"/>
        <end position="19"/>
    </location>
    <ligand>
        <name>ATP</name>
        <dbReference type="ChEBI" id="CHEBI:30616"/>
    </ligand>
</feature>
<dbReference type="Proteomes" id="UP000182517">
    <property type="component" value="Chromosome"/>
</dbReference>
<dbReference type="InterPro" id="IPR020590">
    <property type="entry name" value="Guanylate_kinase_CS"/>
</dbReference>
<comment type="catalytic activity">
    <reaction evidence="9">
        <text>GMP + ATP = GDP + ADP</text>
        <dbReference type="Rhea" id="RHEA:20780"/>
        <dbReference type="ChEBI" id="CHEBI:30616"/>
        <dbReference type="ChEBI" id="CHEBI:58115"/>
        <dbReference type="ChEBI" id="CHEBI:58189"/>
        <dbReference type="ChEBI" id="CHEBI:456216"/>
        <dbReference type="EC" id="2.7.4.8"/>
    </reaction>
</comment>
<evidence type="ECO:0000256" key="8">
    <source>
        <dbReference type="ARBA" id="ARBA00030128"/>
    </source>
</evidence>
<dbReference type="PROSITE" id="PS00856">
    <property type="entry name" value="GUANYLATE_KINASE_1"/>
    <property type="match status" value="1"/>
</dbReference>
<dbReference type="Gene3D" id="3.30.63.10">
    <property type="entry name" value="Guanylate Kinase phosphate binding domain"/>
    <property type="match status" value="1"/>
</dbReference>
<evidence type="ECO:0000256" key="9">
    <source>
        <dbReference type="HAMAP-Rule" id="MF_00328"/>
    </source>
</evidence>
<dbReference type="NCBIfam" id="TIGR03263">
    <property type="entry name" value="guanyl_kin"/>
    <property type="match status" value="1"/>
</dbReference>
<dbReference type="SMART" id="SM00072">
    <property type="entry name" value="GuKc"/>
    <property type="match status" value="1"/>
</dbReference>
<dbReference type="HAMAP" id="MF_00328">
    <property type="entry name" value="Guanylate_kinase"/>
    <property type="match status" value="1"/>
</dbReference>
<dbReference type="GO" id="GO:0005524">
    <property type="term" value="F:ATP binding"/>
    <property type="evidence" value="ECO:0007669"/>
    <property type="project" value="UniProtKB-UniRule"/>
</dbReference>
<comment type="function">
    <text evidence="9">Essential for recycling GMP and indirectly, cGMP.</text>
</comment>
<organism evidence="11 12">
    <name type="scientific">Syntrophotalea acetylenivorans</name>
    <dbReference type="NCBI Taxonomy" id="1842532"/>
    <lineage>
        <taxon>Bacteria</taxon>
        <taxon>Pseudomonadati</taxon>
        <taxon>Thermodesulfobacteriota</taxon>
        <taxon>Desulfuromonadia</taxon>
        <taxon>Desulfuromonadales</taxon>
        <taxon>Syntrophotaleaceae</taxon>
        <taxon>Syntrophotalea</taxon>
    </lineage>
</organism>
<keyword evidence="4 9" id="KW-0808">Transferase</keyword>
<gene>
    <name evidence="9" type="primary">gmk</name>
    <name evidence="11" type="ORF">A7E78_01620</name>
</gene>
<dbReference type="KEGG" id="pef:A7E78_01620"/>
<dbReference type="PANTHER" id="PTHR23117:SF13">
    <property type="entry name" value="GUANYLATE KINASE"/>
    <property type="match status" value="1"/>
</dbReference>
<dbReference type="AlphaFoldDB" id="A0A1L3GL54"/>
<keyword evidence="7 9" id="KW-0067">ATP-binding</keyword>
<feature type="domain" description="Guanylate kinase-like" evidence="10">
    <location>
        <begin position="5"/>
        <end position="183"/>
    </location>
</feature>
<dbReference type="SUPFAM" id="SSF52540">
    <property type="entry name" value="P-loop containing nucleoside triphosphate hydrolases"/>
    <property type="match status" value="1"/>
</dbReference>
<dbReference type="FunFam" id="3.30.63.10:FF:000002">
    <property type="entry name" value="Guanylate kinase 1"/>
    <property type="match status" value="1"/>
</dbReference>
<dbReference type="Pfam" id="PF00625">
    <property type="entry name" value="Guanylate_kin"/>
    <property type="match status" value="1"/>
</dbReference>
<dbReference type="InterPro" id="IPR027417">
    <property type="entry name" value="P-loop_NTPase"/>
</dbReference>
<protein>
    <recommendedName>
        <fullName evidence="3 9">Guanylate kinase</fullName>
        <ecNumber evidence="2 9">2.7.4.8</ecNumber>
    </recommendedName>
    <alternativeName>
        <fullName evidence="8 9">GMP kinase</fullName>
    </alternativeName>
</protein>
<evidence type="ECO:0000313" key="12">
    <source>
        <dbReference type="Proteomes" id="UP000182517"/>
    </source>
</evidence>
<evidence type="ECO:0000313" key="11">
    <source>
        <dbReference type="EMBL" id="APG26673.1"/>
    </source>
</evidence>
<evidence type="ECO:0000256" key="4">
    <source>
        <dbReference type="ARBA" id="ARBA00022679"/>
    </source>
</evidence>
<dbReference type="STRING" id="1842532.A7E78_01620"/>
<evidence type="ECO:0000256" key="6">
    <source>
        <dbReference type="ARBA" id="ARBA00022777"/>
    </source>
</evidence>
<dbReference type="OrthoDB" id="9808150at2"/>
<evidence type="ECO:0000256" key="1">
    <source>
        <dbReference type="ARBA" id="ARBA00005790"/>
    </source>
</evidence>
<evidence type="ECO:0000256" key="5">
    <source>
        <dbReference type="ARBA" id="ARBA00022741"/>
    </source>
</evidence>
<dbReference type="PROSITE" id="PS50052">
    <property type="entry name" value="GUANYLATE_KINASE_2"/>
    <property type="match status" value="1"/>
</dbReference>
<dbReference type="InterPro" id="IPR008144">
    <property type="entry name" value="Guanylate_kin-like_dom"/>
</dbReference>
<evidence type="ECO:0000256" key="7">
    <source>
        <dbReference type="ARBA" id="ARBA00022840"/>
    </source>
</evidence>
<keyword evidence="5 9" id="KW-0547">Nucleotide-binding</keyword>
<keyword evidence="6 9" id="KW-0418">Kinase</keyword>
<dbReference type="InterPro" id="IPR008145">
    <property type="entry name" value="GK/Ca_channel_bsu"/>
</dbReference>
<dbReference type="Gene3D" id="3.40.50.300">
    <property type="entry name" value="P-loop containing nucleotide triphosphate hydrolases"/>
    <property type="match status" value="1"/>
</dbReference>
<dbReference type="PANTHER" id="PTHR23117">
    <property type="entry name" value="GUANYLATE KINASE-RELATED"/>
    <property type="match status" value="1"/>
</dbReference>
<accession>A0A1L3GL54</accession>
<evidence type="ECO:0000256" key="2">
    <source>
        <dbReference type="ARBA" id="ARBA00012961"/>
    </source>
</evidence>
<reference evidence="11 12" key="1">
    <citation type="journal article" date="2017" name="Genome Announc.">
        <title>Complete Genome Sequences of Two Acetylene-Fermenting Pelobacter acetylenicus Strains.</title>
        <authorList>
            <person name="Sutton J.M."/>
            <person name="Baesman S.M."/>
            <person name="Fierst J.L."/>
            <person name="Poret-Peterson A.T."/>
            <person name="Oremland R.S."/>
            <person name="Dunlap D.S."/>
            <person name="Akob D.M."/>
        </authorList>
    </citation>
    <scope>NUCLEOTIDE SEQUENCE [LARGE SCALE GENOMIC DNA]</scope>
    <source>
        <strain evidence="11 12">SFB93</strain>
    </source>
</reference>
<dbReference type="CDD" id="cd00071">
    <property type="entry name" value="GMPK"/>
    <property type="match status" value="1"/>
</dbReference>
<dbReference type="GO" id="GO:0004385">
    <property type="term" value="F:GMP kinase activity"/>
    <property type="evidence" value="ECO:0007669"/>
    <property type="project" value="UniProtKB-UniRule"/>
</dbReference>
<keyword evidence="9" id="KW-0963">Cytoplasm</keyword>
<evidence type="ECO:0000259" key="10">
    <source>
        <dbReference type="PROSITE" id="PS50052"/>
    </source>
</evidence>